<accession>A0A1R3GVS1</accession>
<comment type="caution">
    <text evidence="1">The sequence shown here is derived from an EMBL/GenBank/DDBJ whole genome shotgun (WGS) entry which is preliminary data.</text>
</comment>
<dbReference type="EMBL" id="AWWV01013308">
    <property type="protein sequence ID" value="OMO62183.1"/>
    <property type="molecule type" value="Genomic_DNA"/>
</dbReference>
<gene>
    <name evidence="1" type="ORF">CCACVL1_22982</name>
</gene>
<dbReference type="Proteomes" id="UP000188268">
    <property type="component" value="Unassembled WGS sequence"/>
</dbReference>
<reference evidence="1 2" key="1">
    <citation type="submission" date="2013-09" db="EMBL/GenBank/DDBJ databases">
        <title>Corchorus capsularis genome sequencing.</title>
        <authorList>
            <person name="Alam M."/>
            <person name="Haque M.S."/>
            <person name="Islam M.S."/>
            <person name="Emdad E.M."/>
            <person name="Islam M.M."/>
            <person name="Ahmed B."/>
            <person name="Halim A."/>
            <person name="Hossen Q.M.M."/>
            <person name="Hossain M.Z."/>
            <person name="Ahmed R."/>
            <person name="Khan M.M."/>
            <person name="Islam R."/>
            <person name="Rashid M.M."/>
            <person name="Khan S.A."/>
            <person name="Rahman M.S."/>
            <person name="Alam M."/>
        </authorList>
    </citation>
    <scope>NUCLEOTIDE SEQUENCE [LARGE SCALE GENOMIC DNA]</scope>
    <source>
        <strain evidence="2">cv. CVL-1</strain>
        <tissue evidence="1">Whole seedling</tissue>
    </source>
</reference>
<keyword evidence="1" id="KW-0413">Isomerase</keyword>
<dbReference type="Gramene" id="OMO62183">
    <property type="protein sequence ID" value="OMO62183"/>
    <property type="gene ID" value="CCACVL1_22982"/>
</dbReference>
<name>A0A1R3GVS1_COCAP</name>
<evidence type="ECO:0000313" key="2">
    <source>
        <dbReference type="Proteomes" id="UP000188268"/>
    </source>
</evidence>
<keyword evidence="2" id="KW-1185">Reference proteome</keyword>
<organism evidence="1 2">
    <name type="scientific">Corchorus capsularis</name>
    <name type="common">Jute</name>
    <dbReference type="NCBI Taxonomy" id="210143"/>
    <lineage>
        <taxon>Eukaryota</taxon>
        <taxon>Viridiplantae</taxon>
        <taxon>Streptophyta</taxon>
        <taxon>Embryophyta</taxon>
        <taxon>Tracheophyta</taxon>
        <taxon>Spermatophyta</taxon>
        <taxon>Magnoliopsida</taxon>
        <taxon>eudicotyledons</taxon>
        <taxon>Gunneridae</taxon>
        <taxon>Pentapetalae</taxon>
        <taxon>rosids</taxon>
        <taxon>malvids</taxon>
        <taxon>Malvales</taxon>
        <taxon>Malvaceae</taxon>
        <taxon>Grewioideae</taxon>
        <taxon>Apeibeae</taxon>
        <taxon>Corchorus</taxon>
    </lineage>
</organism>
<evidence type="ECO:0000313" key="1">
    <source>
        <dbReference type="EMBL" id="OMO62183.1"/>
    </source>
</evidence>
<dbReference type="AlphaFoldDB" id="A0A1R3GVS1"/>
<protein>
    <submittedName>
        <fullName evidence="1">Xylose isomerase family protein</fullName>
    </submittedName>
</protein>
<dbReference type="GO" id="GO:0016853">
    <property type="term" value="F:isomerase activity"/>
    <property type="evidence" value="ECO:0007669"/>
    <property type="project" value="UniProtKB-KW"/>
</dbReference>
<proteinExistence type="predicted"/>
<sequence>MEKRVEAELEVKMHREFAIAENPHPLPLLIKSVASLPFSTVDQGAKEDFGVRVSLPSSEAAVYAYAVAQVKKAMEVGHGKFEYERE</sequence>